<evidence type="ECO:0000313" key="2">
    <source>
        <dbReference type="EMBL" id="SEA34658.1"/>
    </source>
</evidence>
<dbReference type="InterPro" id="IPR005358">
    <property type="entry name" value="Puta_zinc/iron-chelating_dom"/>
</dbReference>
<dbReference type="HAMAP" id="MF_00676">
    <property type="entry name" value="UPF0260"/>
    <property type="match status" value="1"/>
</dbReference>
<dbReference type="Pfam" id="PF03692">
    <property type="entry name" value="CxxCxxCC"/>
    <property type="match status" value="1"/>
</dbReference>
<organism evidence="2 3">
    <name type="scientific">Microbulbifer marinus</name>
    <dbReference type="NCBI Taxonomy" id="658218"/>
    <lineage>
        <taxon>Bacteria</taxon>
        <taxon>Pseudomonadati</taxon>
        <taxon>Pseudomonadota</taxon>
        <taxon>Gammaproteobacteria</taxon>
        <taxon>Cellvibrionales</taxon>
        <taxon>Microbulbiferaceae</taxon>
        <taxon>Microbulbifer</taxon>
    </lineage>
</organism>
<protein>
    <recommendedName>
        <fullName evidence="1">UPF0260 protein SAMN05216562_2749</fullName>
    </recommendedName>
</protein>
<dbReference type="PANTHER" id="PTHR37421">
    <property type="entry name" value="UPF0260 PROTEIN YCGN"/>
    <property type="match status" value="1"/>
</dbReference>
<evidence type="ECO:0000313" key="3">
    <source>
        <dbReference type="Proteomes" id="UP000198658"/>
    </source>
</evidence>
<dbReference type="PIRSF" id="PIRSF006173">
    <property type="entry name" value="UCP006173"/>
    <property type="match status" value="1"/>
</dbReference>
<dbReference type="AlphaFoldDB" id="A0A1H4AFY8"/>
<name>A0A1H4AFY8_9GAMM</name>
<gene>
    <name evidence="2" type="ORF">SAMN05216562_2749</name>
</gene>
<dbReference type="RefSeq" id="WP_091389628.1">
    <property type="nucleotide sequence ID" value="NZ_FNQO01000003.1"/>
</dbReference>
<dbReference type="NCBIfam" id="NF003507">
    <property type="entry name" value="PRK05170.2-5"/>
    <property type="match status" value="1"/>
</dbReference>
<keyword evidence="3" id="KW-1185">Reference proteome</keyword>
<evidence type="ECO:0000256" key="1">
    <source>
        <dbReference type="HAMAP-Rule" id="MF_00676"/>
    </source>
</evidence>
<sequence>MAEQPFWQRKTLEQMSEAEWESLCDGCGRCCLHRLEDEDSGEVYTTNVACRLLDTHSCQCGDYAHRKQHVPDCIQLRAQDVQGFSWLPATCAYRTLSEGRPLEDWHPLVSGRAESVHEAGISVRGCVISEELVHPDDFEEHIVTWVGDDPN</sequence>
<comment type="similarity">
    <text evidence="1">Belongs to the UPF0260 family.</text>
</comment>
<dbReference type="PANTHER" id="PTHR37421:SF1">
    <property type="entry name" value="UPF0260 PROTEIN YCGN"/>
    <property type="match status" value="1"/>
</dbReference>
<accession>A0A1H4AFY8</accession>
<dbReference type="Proteomes" id="UP000198658">
    <property type="component" value="Unassembled WGS sequence"/>
</dbReference>
<dbReference type="STRING" id="658218.SAMN05216562_2749"/>
<dbReference type="EMBL" id="FNQO01000003">
    <property type="protein sequence ID" value="SEA34658.1"/>
    <property type="molecule type" value="Genomic_DNA"/>
</dbReference>
<proteinExistence type="inferred from homology"/>
<dbReference type="NCBIfam" id="NF003501">
    <property type="entry name" value="PRK05170.1-5"/>
    <property type="match status" value="1"/>
</dbReference>
<dbReference type="InterPro" id="IPR008228">
    <property type="entry name" value="UCP006173"/>
</dbReference>
<reference evidence="3" key="1">
    <citation type="submission" date="2016-10" db="EMBL/GenBank/DDBJ databases">
        <authorList>
            <person name="Varghese N."/>
            <person name="Submissions S."/>
        </authorList>
    </citation>
    <scope>NUCLEOTIDE SEQUENCE [LARGE SCALE GENOMIC DNA]</scope>
    <source>
        <strain evidence="3">CGMCC 1.10657</strain>
    </source>
</reference>